<dbReference type="PRINTS" id="PR00313">
    <property type="entry name" value="CABNDNGRPT"/>
</dbReference>
<dbReference type="InterPro" id="IPR050557">
    <property type="entry name" value="RTX_toxin/Mannuronan_C5-epim"/>
</dbReference>
<dbReference type="GO" id="GO:0005509">
    <property type="term" value="F:calcium ion binding"/>
    <property type="evidence" value="ECO:0007669"/>
    <property type="project" value="InterPro"/>
</dbReference>
<evidence type="ECO:0000256" key="2">
    <source>
        <dbReference type="ARBA" id="ARBA00022525"/>
    </source>
</evidence>
<dbReference type="Gene3D" id="2.150.10.10">
    <property type="entry name" value="Serralysin-like metalloprotease, C-terminal"/>
    <property type="match status" value="3"/>
</dbReference>
<feature type="region of interest" description="Disordered" evidence="3">
    <location>
        <begin position="148"/>
        <end position="180"/>
    </location>
</feature>
<evidence type="ECO:0000256" key="3">
    <source>
        <dbReference type="SAM" id="MobiDB-lite"/>
    </source>
</evidence>
<evidence type="ECO:0000313" key="4">
    <source>
        <dbReference type="EMBL" id="PDT43139.1"/>
    </source>
</evidence>
<keyword evidence="2" id="KW-0964">Secreted</keyword>
<evidence type="ECO:0000256" key="1">
    <source>
        <dbReference type="ARBA" id="ARBA00004613"/>
    </source>
</evidence>
<dbReference type="SUPFAM" id="SSF51120">
    <property type="entry name" value="beta-Roll"/>
    <property type="match status" value="2"/>
</dbReference>
<comment type="caution">
    <text evidence="4">The sequence shown here is derived from an EMBL/GenBank/DDBJ whole genome shotgun (WGS) entry which is preliminary data.</text>
</comment>
<sequence length="392" mass="39991">SGTDSLTGGALSDLFHGGAGNDTLKGLAGNDRLYGGVGADRLEGGDGNDTLQATHGTRFDTQADKLYGGAGNDSLRINQGDYADAGTGTDRVYVDLANQATGVSFAFSNGTVTVNSTTKFTGAESLEFYGTSGNDSVTAGALNDVLKGNGGNDTLRGGAGDDRLEDGAGNDKLQGDAGNDTLIRTNEIGTDSFDGGAGTDTLRFSFSSSMSVKLDLANNANNGGMAKGMTVTGVEIVYGSAQDDDIRGTSANEKFFGGGADDFLFGGAGDDVLEGGAAGDLLQGGTGKDQFVFHSDGFGTGDQIVDFTRGQDKLVIDRSDFGMAASGNPGLVVGANPTASGTGPQFLFETDNGRLWYDRDGTGNNYDAELIVTLANSSTHVSTLALSDFLFV</sequence>
<dbReference type="PROSITE" id="PS00330">
    <property type="entry name" value="HEMOLYSIN_CALCIUM"/>
    <property type="match status" value="4"/>
</dbReference>
<dbReference type="InterPro" id="IPR001343">
    <property type="entry name" value="Hemolysn_Ca-bd"/>
</dbReference>
<organism evidence="4 5">
    <name type="scientific">Rhizobium fredii</name>
    <name type="common">Sinorhizobium fredii</name>
    <dbReference type="NCBI Taxonomy" id="380"/>
    <lineage>
        <taxon>Bacteria</taxon>
        <taxon>Pseudomonadati</taxon>
        <taxon>Pseudomonadota</taxon>
        <taxon>Alphaproteobacteria</taxon>
        <taxon>Hyphomicrobiales</taxon>
        <taxon>Rhizobiaceae</taxon>
        <taxon>Sinorhizobium/Ensifer group</taxon>
        <taxon>Sinorhizobium</taxon>
    </lineage>
</organism>
<dbReference type="PANTHER" id="PTHR38340:SF1">
    <property type="entry name" value="S-LAYER PROTEIN"/>
    <property type="match status" value="1"/>
</dbReference>
<dbReference type="Proteomes" id="UP000220353">
    <property type="component" value="Unassembled WGS sequence"/>
</dbReference>
<evidence type="ECO:0000313" key="5">
    <source>
        <dbReference type="Proteomes" id="UP000220353"/>
    </source>
</evidence>
<dbReference type="RefSeq" id="WP_143565798.1">
    <property type="nucleotide sequence ID" value="NZ_NWTC01000092.1"/>
</dbReference>
<dbReference type="Pfam" id="PF00353">
    <property type="entry name" value="HemolysinCabind"/>
    <property type="match status" value="5"/>
</dbReference>
<feature type="non-terminal residue" evidence="4">
    <location>
        <position position="1"/>
    </location>
</feature>
<proteinExistence type="predicted"/>
<name>A0A2A6LMR7_RHIFR</name>
<dbReference type="InterPro" id="IPR011049">
    <property type="entry name" value="Serralysin-like_metalloprot_C"/>
</dbReference>
<accession>A0A2A6LMR7</accession>
<dbReference type="InterPro" id="IPR018511">
    <property type="entry name" value="Hemolysin-typ_Ca-bd_CS"/>
</dbReference>
<reference evidence="4 5" key="1">
    <citation type="submission" date="2017-09" db="EMBL/GenBank/DDBJ databases">
        <title>Comparative genomics of rhizobia isolated from Phaseolus vulgaris in China.</title>
        <authorList>
            <person name="Tong W."/>
        </authorList>
    </citation>
    <scope>NUCLEOTIDE SEQUENCE [LARGE SCALE GENOMIC DNA]</scope>
    <source>
        <strain evidence="4 5">PCH1</strain>
    </source>
</reference>
<dbReference type="PANTHER" id="PTHR38340">
    <property type="entry name" value="S-LAYER PROTEIN"/>
    <property type="match status" value="1"/>
</dbReference>
<comment type="subcellular location">
    <subcellularLocation>
        <location evidence="1">Secreted</location>
    </subcellularLocation>
</comment>
<dbReference type="GO" id="GO:0005576">
    <property type="term" value="C:extracellular region"/>
    <property type="evidence" value="ECO:0007669"/>
    <property type="project" value="UniProtKB-SubCell"/>
</dbReference>
<gene>
    <name evidence="4" type="ORF">CO661_33980</name>
</gene>
<evidence type="ECO:0008006" key="6">
    <source>
        <dbReference type="Google" id="ProtNLM"/>
    </source>
</evidence>
<dbReference type="AlphaFoldDB" id="A0A2A6LMR7"/>
<dbReference type="EMBL" id="NWTC01000092">
    <property type="protein sequence ID" value="PDT43139.1"/>
    <property type="molecule type" value="Genomic_DNA"/>
</dbReference>
<protein>
    <recommendedName>
        <fullName evidence="6">Calcium-binding protein</fullName>
    </recommendedName>
</protein>